<feature type="non-terminal residue" evidence="2">
    <location>
        <position position="1"/>
    </location>
</feature>
<dbReference type="AlphaFoldDB" id="A0A0F9B191"/>
<dbReference type="Pfam" id="PF16313">
    <property type="entry name" value="DUF4953"/>
    <property type="match status" value="1"/>
</dbReference>
<comment type="caution">
    <text evidence="2">The sequence shown here is derived from an EMBL/GenBank/DDBJ whole genome shotgun (WGS) entry which is preliminary data.</text>
</comment>
<protein>
    <recommendedName>
        <fullName evidence="1">EcxA zinc-binding domain-containing protein</fullName>
    </recommendedName>
</protein>
<evidence type="ECO:0000313" key="2">
    <source>
        <dbReference type="EMBL" id="KKK84409.1"/>
    </source>
</evidence>
<accession>A0A0F9B191</accession>
<organism evidence="2">
    <name type="scientific">marine sediment metagenome</name>
    <dbReference type="NCBI Taxonomy" id="412755"/>
    <lineage>
        <taxon>unclassified sequences</taxon>
        <taxon>metagenomes</taxon>
        <taxon>ecological metagenomes</taxon>
    </lineage>
</organism>
<dbReference type="InterPro" id="IPR032534">
    <property type="entry name" value="EcxA_zinc-bd"/>
</dbReference>
<proteinExistence type="predicted"/>
<feature type="domain" description="EcxA zinc-binding" evidence="1">
    <location>
        <begin position="1"/>
        <end position="57"/>
    </location>
</feature>
<name>A0A0F9B191_9ZZZZ</name>
<evidence type="ECO:0000259" key="1">
    <source>
        <dbReference type="Pfam" id="PF16313"/>
    </source>
</evidence>
<sequence length="87" mass="9949">GGQYVHRHHKGDPGASDPFVMVPPAKQREALSFLVENIFSDQAFTFSPELLNKLAAGRWGHWDSDFFPKKQRPLQLSAEPTDRHLFF</sequence>
<gene>
    <name evidence="2" type="ORF">LCGC14_2783610</name>
</gene>
<reference evidence="2" key="1">
    <citation type="journal article" date="2015" name="Nature">
        <title>Complex archaea that bridge the gap between prokaryotes and eukaryotes.</title>
        <authorList>
            <person name="Spang A."/>
            <person name="Saw J.H."/>
            <person name="Jorgensen S.L."/>
            <person name="Zaremba-Niedzwiedzka K."/>
            <person name="Martijn J."/>
            <person name="Lind A.E."/>
            <person name="van Eijk R."/>
            <person name="Schleper C."/>
            <person name="Guy L."/>
            <person name="Ettema T.J."/>
        </authorList>
    </citation>
    <scope>NUCLEOTIDE SEQUENCE</scope>
</reference>
<dbReference type="EMBL" id="LAZR01051790">
    <property type="protein sequence ID" value="KKK84409.1"/>
    <property type="molecule type" value="Genomic_DNA"/>
</dbReference>